<feature type="signal peptide" evidence="1">
    <location>
        <begin position="1"/>
        <end position="36"/>
    </location>
</feature>
<keyword evidence="3" id="KW-1185">Reference proteome</keyword>
<protein>
    <recommendedName>
        <fullName evidence="4">DUF5776 domain-containing protein</fullName>
    </recommendedName>
</protein>
<dbReference type="Proteomes" id="UP000051302">
    <property type="component" value="Unassembled WGS sequence"/>
</dbReference>
<dbReference type="EMBL" id="AZFV01000002">
    <property type="protein sequence ID" value="KRM18422.1"/>
    <property type="molecule type" value="Genomic_DNA"/>
</dbReference>
<organism evidence="2 3">
    <name type="scientific">Companilactobacillus nantensis DSM 16982</name>
    <dbReference type="NCBI Taxonomy" id="1423774"/>
    <lineage>
        <taxon>Bacteria</taxon>
        <taxon>Bacillati</taxon>
        <taxon>Bacillota</taxon>
        <taxon>Bacilli</taxon>
        <taxon>Lactobacillales</taxon>
        <taxon>Lactobacillaceae</taxon>
        <taxon>Companilactobacillus</taxon>
    </lineage>
</organism>
<keyword evidence="1" id="KW-0732">Signal</keyword>
<comment type="caution">
    <text evidence="2">The sequence shown here is derived from an EMBL/GenBank/DDBJ whole genome shotgun (WGS) entry which is preliminary data.</text>
</comment>
<proteinExistence type="predicted"/>
<accession>A0A0R1WTB9</accession>
<evidence type="ECO:0000313" key="2">
    <source>
        <dbReference type="EMBL" id="KRM18422.1"/>
    </source>
</evidence>
<name>A0A0R1WTB9_9LACO</name>
<reference evidence="2 3" key="1">
    <citation type="journal article" date="2015" name="Genome Announc.">
        <title>Expanding the biotechnology potential of lactobacilli through comparative genomics of 213 strains and associated genera.</title>
        <authorList>
            <person name="Sun Z."/>
            <person name="Harris H.M."/>
            <person name="McCann A."/>
            <person name="Guo C."/>
            <person name="Argimon S."/>
            <person name="Zhang W."/>
            <person name="Yang X."/>
            <person name="Jeffery I.B."/>
            <person name="Cooney J.C."/>
            <person name="Kagawa T.F."/>
            <person name="Liu W."/>
            <person name="Song Y."/>
            <person name="Salvetti E."/>
            <person name="Wrobel A."/>
            <person name="Rasinkangas P."/>
            <person name="Parkhill J."/>
            <person name="Rea M.C."/>
            <person name="O'Sullivan O."/>
            <person name="Ritari J."/>
            <person name="Douillard F.P."/>
            <person name="Paul Ross R."/>
            <person name="Yang R."/>
            <person name="Briner A.E."/>
            <person name="Felis G.E."/>
            <person name="de Vos W.M."/>
            <person name="Barrangou R."/>
            <person name="Klaenhammer T.R."/>
            <person name="Caufield P.W."/>
            <person name="Cui Y."/>
            <person name="Zhang H."/>
            <person name="O'Toole P.W."/>
        </authorList>
    </citation>
    <scope>NUCLEOTIDE SEQUENCE [LARGE SCALE GENOMIC DNA]</scope>
    <source>
        <strain evidence="2 3">DSM 16982</strain>
    </source>
</reference>
<feature type="chain" id="PRO_5006412889" description="DUF5776 domain-containing protein" evidence="1">
    <location>
        <begin position="37"/>
        <end position="144"/>
    </location>
</feature>
<dbReference type="AlphaFoldDB" id="A0A0R1WTB9"/>
<dbReference type="PATRIC" id="fig|1423774.3.peg.1010"/>
<dbReference type="STRING" id="1423774.FD31_GL000968"/>
<gene>
    <name evidence="2" type="ORF">FD31_GL000968</name>
</gene>
<evidence type="ECO:0000313" key="3">
    <source>
        <dbReference type="Proteomes" id="UP000051302"/>
    </source>
</evidence>
<evidence type="ECO:0000256" key="1">
    <source>
        <dbReference type="SAM" id="SignalP"/>
    </source>
</evidence>
<evidence type="ECO:0008006" key="4">
    <source>
        <dbReference type="Google" id="ProtNLM"/>
    </source>
</evidence>
<sequence>MEEFFMKSMKNLTVALLALSLPLTTLPLTSSTTALAATNSQKAEKHTYTGNGSVKKMTKTAYHSKDSKGNIYSALFMADKPTVELTKKTTLNQYRTTWYATKKMSVRVDKHHSRTYYYVTSSDKKVSGWTWSGYLTKGIFKSAD</sequence>